<dbReference type="SUPFAM" id="SSF55315">
    <property type="entry name" value="L30e-like"/>
    <property type="match status" value="1"/>
</dbReference>
<dbReference type="GO" id="GO:0016435">
    <property type="term" value="F:rRNA (guanine) methyltransferase activity"/>
    <property type="evidence" value="ECO:0007669"/>
    <property type="project" value="TreeGrafter"/>
</dbReference>
<keyword evidence="5" id="KW-0808">Transferase</keyword>
<feature type="region of interest" description="Disordered" evidence="10">
    <location>
        <begin position="152"/>
        <end position="275"/>
    </location>
</feature>
<dbReference type="InterPro" id="IPR004441">
    <property type="entry name" value="rRNA_MeTrfase_TrmH"/>
</dbReference>
<feature type="region of interest" description="Disordered" evidence="10">
    <location>
        <begin position="40"/>
        <end position="89"/>
    </location>
</feature>
<dbReference type="GO" id="GO:0005739">
    <property type="term" value="C:mitochondrion"/>
    <property type="evidence" value="ECO:0007669"/>
    <property type="project" value="UniProtKB-SubCell"/>
</dbReference>
<feature type="compositionally biased region" description="Basic and acidic residues" evidence="10">
    <location>
        <begin position="250"/>
        <end position="259"/>
    </location>
</feature>
<reference evidence="12 13" key="1">
    <citation type="submission" date="2018-08" db="EMBL/GenBank/DDBJ databases">
        <title>Draft genome of the lignicolous fungus Coniochaeta pulveracea.</title>
        <authorList>
            <person name="Borstlap C.J."/>
            <person name="De Witt R.N."/>
            <person name="Botha A."/>
            <person name="Volschenk H."/>
        </authorList>
    </citation>
    <scope>NUCLEOTIDE SEQUENCE [LARGE SCALE GENOMIC DNA]</scope>
    <source>
        <strain evidence="12 13">CAB683</strain>
    </source>
</reference>
<dbReference type="InterPro" id="IPR029026">
    <property type="entry name" value="tRNA_m1G_MTases_N"/>
</dbReference>
<dbReference type="InterPro" id="IPR001537">
    <property type="entry name" value="SpoU_MeTrfase"/>
</dbReference>
<organism evidence="12 13">
    <name type="scientific">Coniochaeta pulveracea</name>
    <dbReference type="NCBI Taxonomy" id="177199"/>
    <lineage>
        <taxon>Eukaryota</taxon>
        <taxon>Fungi</taxon>
        <taxon>Dikarya</taxon>
        <taxon>Ascomycota</taxon>
        <taxon>Pezizomycotina</taxon>
        <taxon>Sordariomycetes</taxon>
        <taxon>Sordariomycetidae</taxon>
        <taxon>Coniochaetales</taxon>
        <taxon>Coniochaetaceae</taxon>
        <taxon>Coniochaeta</taxon>
    </lineage>
</organism>
<evidence type="ECO:0000256" key="10">
    <source>
        <dbReference type="SAM" id="MobiDB-lite"/>
    </source>
</evidence>
<keyword evidence="8" id="KW-0496">Mitochondrion</keyword>
<dbReference type="SMART" id="SM00967">
    <property type="entry name" value="SpoU_sub_bind"/>
    <property type="match status" value="1"/>
</dbReference>
<dbReference type="Pfam" id="PF08032">
    <property type="entry name" value="SpoU_sub_bind"/>
    <property type="match status" value="1"/>
</dbReference>
<gene>
    <name evidence="12" type="ORF">DL546_001680</name>
</gene>
<dbReference type="Pfam" id="PF00588">
    <property type="entry name" value="SpoU_methylase"/>
    <property type="match status" value="1"/>
</dbReference>
<comment type="caution">
    <text evidence="12">The sequence shown here is derived from an EMBL/GenBank/DDBJ whole genome shotgun (WGS) entry which is preliminary data.</text>
</comment>
<dbReference type="PANTHER" id="PTHR46103:SF1">
    <property type="entry name" value="RRNA METHYLTRANSFERASE 1, MITOCHONDRIAL"/>
    <property type="match status" value="1"/>
</dbReference>
<dbReference type="CDD" id="cd18105">
    <property type="entry name" value="SpoU-like_MRM1"/>
    <property type="match status" value="1"/>
</dbReference>
<evidence type="ECO:0000256" key="3">
    <source>
        <dbReference type="ARBA" id="ARBA00022552"/>
    </source>
</evidence>
<comment type="subcellular location">
    <subcellularLocation>
        <location evidence="1">Mitochondrion</location>
    </subcellularLocation>
</comment>
<evidence type="ECO:0000256" key="8">
    <source>
        <dbReference type="ARBA" id="ARBA00023128"/>
    </source>
</evidence>
<dbReference type="Gene3D" id="3.40.1280.10">
    <property type="match status" value="1"/>
</dbReference>
<evidence type="ECO:0000256" key="7">
    <source>
        <dbReference type="ARBA" id="ARBA00022946"/>
    </source>
</evidence>
<accession>A0A420YF51</accession>
<evidence type="ECO:0000256" key="6">
    <source>
        <dbReference type="ARBA" id="ARBA00022691"/>
    </source>
</evidence>
<keyword evidence="6" id="KW-0949">S-adenosyl-L-methionine</keyword>
<evidence type="ECO:0000256" key="5">
    <source>
        <dbReference type="ARBA" id="ARBA00022679"/>
    </source>
</evidence>
<name>A0A420YF51_9PEZI</name>
<evidence type="ECO:0000259" key="11">
    <source>
        <dbReference type="SMART" id="SM00967"/>
    </source>
</evidence>
<feature type="compositionally biased region" description="Basic and acidic residues" evidence="10">
    <location>
        <begin position="57"/>
        <end position="82"/>
    </location>
</feature>
<dbReference type="InterPro" id="IPR029064">
    <property type="entry name" value="Ribosomal_eL30-like_sf"/>
</dbReference>
<dbReference type="NCBIfam" id="TIGR00186">
    <property type="entry name" value="rRNA_methyl_3"/>
    <property type="match status" value="1"/>
</dbReference>
<feature type="compositionally biased region" description="Basic and acidic residues" evidence="10">
    <location>
        <begin position="183"/>
        <end position="241"/>
    </location>
</feature>
<protein>
    <recommendedName>
        <fullName evidence="9">rRNA methyltransferase 1, mitochondrial</fullName>
    </recommendedName>
</protein>
<keyword evidence="4" id="KW-0489">Methyltransferase</keyword>
<dbReference type="SUPFAM" id="SSF75217">
    <property type="entry name" value="alpha/beta knot"/>
    <property type="match status" value="1"/>
</dbReference>
<feature type="compositionally biased region" description="Basic and acidic residues" evidence="10">
    <location>
        <begin position="152"/>
        <end position="170"/>
    </location>
</feature>
<evidence type="ECO:0000256" key="4">
    <source>
        <dbReference type="ARBA" id="ARBA00022603"/>
    </source>
</evidence>
<dbReference type="Proteomes" id="UP000275385">
    <property type="component" value="Unassembled WGS sequence"/>
</dbReference>
<feature type="domain" description="RNA 2-O ribose methyltransferase substrate binding" evidence="11">
    <location>
        <begin position="284"/>
        <end position="366"/>
    </location>
</feature>
<proteinExistence type="inferred from homology"/>
<dbReference type="InterPro" id="IPR047261">
    <property type="entry name" value="MRM1_MeTrfase_dom"/>
</dbReference>
<evidence type="ECO:0000256" key="1">
    <source>
        <dbReference type="ARBA" id="ARBA00004173"/>
    </source>
</evidence>
<evidence type="ECO:0000256" key="9">
    <source>
        <dbReference type="ARBA" id="ARBA00034881"/>
    </source>
</evidence>
<comment type="similarity">
    <text evidence="2">Belongs to the class IV-like SAM-binding methyltransferase superfamily. RNA methyltransferase TrmH family.</text>
</comment>
<dbReference type="GO" id="GO:0003723">
    <property type="term" value="F:RNA binding"/>
    <property type="evidence" value="ECO:0007669"/>
    <property type="project" value="InterPro"/>
</dbReference>
<dbReference type="EMBL" id="QVQW01000013">
    <property type="protein sequence ID" value="RKU46546.1"/>
    <property type="molecule type" value="Genomic_DNA"/>
</dbReference>
<dbReference type="Gene3D" id="3.30.1330.30">
    <property type="match status" value="1"/>
</dbReference>
<dbReference type="InterPro" id="IPR029028">
    <property type="entry name" value="Alpha/beta_knot_MTases"/>
</dbReference>
<dbReference type="STRING" id="177199.A0A420YF51"/>
<dbReference type="OrthoDB" id="270651at2759"/>
<evidence type="ECO:0000256" key="2">
    <source>
        <dbReference type="ARBA" id="ARBA00007228"/>
    </source>
</evidence>
<evidence type="ECO:0000313" key="12">
    <source>
        <dbReference type="EMBL" id="RKU46546.1"/>
    </source>
</evidence>
<dbReference type="InterPro" id="IPR013123">
    <property type="entry name" value="SpoU_subst-bd"/>
</dbReference>
<dbReference type="AlphaFoldDB" id="A0A420YF51"/>
<keyword evidence="7" id="KW-0809">Transit peptide</keyword>
<keyword evidence="13" id="KW-1185">Reference proteome</keyword>
<sequence>MQLIQLRYALSESRRQCQSSLLLRSASTTKRWASDLSAIHRGRRMEERNRPQGFRSQQDKPRPLNRTERSRARAAAQDDKFTIRKGKKDITQPLVAEPLSRKARFYNPHFSHGKKSLVFQLKSGELGEKMKALEHADRAKGSQMTSADFERAFQGDDSGLDSRSKSKSDAWRSGSRNRSSVRLGKDDADRRSFANPRGMDRETRPRDDERDERRSDERREFRRRFENREDRPQYARRDDRPSSSPWLDEGQTRQKELRRSGFARRTGTDQQPISIPHTTAASQYLYGKSVVEAALKTKKRQLYKLYIYAGANRENPEEIALMESLAKRRRLAVEYLGEDRLPLLNKLAGDRPHNGYVLEASPLPQLPLTSLGSLVEKEGKPGFEVNIAHQSAEDAVINGKEPFVPVPKSTHKPLVVVLDQILDPGNLGAILRSANFLGATAVAITKRNSATLTPVALKASAGASEAVTLFSVDNLTSFLTDSKENGWKVYAAVPPTGATRRREISIHEIEDRDPTSKDPCILLMGSEGEGLSRQLKSKADYEVNIPNMGDSHVVDSLNVSVATALLCSAMLKGKTRAEFAVLGGEKDEESALF</sequence>
<dbReference type="PANTHER" id="PTHR46103">
    <property type="entry name" value="RRNA METHYLTRANSFERASE 1, MITOCHONDRIAL"/>
    <property type="match status" value="1"/>
</dbReference>
<dbReference type="InterPro" id="IPR047182">
    <property type="entry name" value="MRM1"/>
</dbReference>
<evidence type="ECO:0000313" key="13">
    <source>
        <dbReference type="Proteomes" id="UP000275385"/>
    </source>
</evidence>
<keyword evidence="3" id="KW-0698">rRNA processing</keyword>